<keyword evidence="8" id="KW-1185">Reference proteome</keyword>
<name>A0A9W8EEK2_9FUNG</name>
<dbReference type="GO" id="GO:0005634">
    <property type="term" value="C:nucleus"/>
    <property type="evidence" value="ECO:0007669"/>
    <property type="project" value="UniProtKB-SubCell"/>
</dbReference>
<keyword evidence="3" id="KW-0238">DNA-binding</keyword>
<evidence type="ECO:0000256" key="5">
    <source>
        <dbReference type="SAM" id="MobiDB-lite"/>
    </source>
</evidence>
<gene>
    <name evidence="7" type="ORF">H4R34_000609</name>
</gene>
<comment type="caution">
    <text evidence="7">The sequence shown here is derived from an EMBL/GenBank/DDBJ whole genome shotgun (WGS) entry which is preliminary data.</text>
</comment>
<reference evidence="7" key="1">
    <citation type="submission" date="2022-07" db="EMBL/GenBank/DDBJ databases">
        <title>Phylogenomic reconstructions and comparative analyses of Kickxellomycotina fungi.</title>
        <authorList>
            <person name="Reynolds N.K."/>
            <person name="Stajich J.E."/>
            <person name="Barry K."/>
            <person name="Grigoriev I.V."/>
            <person name="Crous P."/>
            <person name="Smith M.E."/>
        </authorList>
    </citation>
    <scope>NUCLEOTIDE SEQUENCE</scope>
    <source>
        <strain evidence="7">RSA 567</strain>
    </source>
</reference>
<dbReference type="AlphaFoldDB" id="A0A9W8EEK2"/>
<dbReference type="GO" id="GO:0008270">
    <property type="term" value="F:zinc ion binding"/>
    <property type="evidence" value="ECO:0007669"/>
    <property type="project" value="InterPro"/>
</dbReference>
<evidence type="ECO:0000256" key="4">
    <source>
        <dbReference type="ARBA" id="ARBA00023242"/>
    </source>
</evidence>
<keyword evidence="2" id="KW-0479">Metal-binding</keyword>
<dbReference type="Proteomes" id="UP001151582">
    <property type="component" value="Unassembled WGS sequence"/>
</dbReference>
<dbReference type="SMART" id="SM00066">
    <property type="entry name" value="GAL4"/>
    <property type="match status" value="1"/>
</dbReference>
<feature type="compositionally biased region" description="Polar residues" evidence="5">
    <location>
        <begin position="122"/>
        <end position="131"/>
    </location>
</feature>
<keyword evidence="4" id="KW-0539">Nucleus</keyword>
<feature type="compositionally biased region" description="Low complexity" evidence="5">
    <location>
        <begin position="86"/>
        <end position="96"/>
    </location>
</feature>
<sequence length="764" mass="86716">MADYQIFKFRVAVSDSSGRGEGRRYRRRACDRCVRRKIRCNGQEPCAKCQRANVDCRFGYIFRHPPKLCQSPTHGSQPKKRNATKSSSQPQQQRAQRPARKLQATSTRSPTLLPMSLSTSTNHSVPATPTTLDARPIHLSSHVTRPSTPPSPPASQAVVPSIQPRQDVVQYLTAIIDLLRISPPCGDTEPSTDEDYSWMTMRTRNQIHTSIVHLPSLTTVIAQSRLDTLWSPQVSISAEPILAPLLHFDQYDKFPSPSRRLLKTEDDVIYHPVLVHSILATFVEYQIRIFKKLYFNRLLRKLTRREMQPLVFHFLMAFGTSLSLPGQNDNIPHAVRKCISHAYLERFNDLLTQALKSPTLETPYLTYMIATAVGSTQNSMNFLSYTEIGRRLMQQHHYHLVDLPSSKSSVSTVPATPAEDEYTKEYKRRAFWEISALDSVVHCLSGMACKYHGQPIGVQPVNDQLIYEILTMDPDQDQYPVVLPGIRHAISGYEPLTELVHLAGDVANLRAKAQTHLYQGQQHAASLPGSGSQADKPLPCHRMPIPADAQAAYYELNERLQRWYAELPQYYELPNYSKVDQSMLEKYPMHYSSLCYIYSNFHMVTIFLNVHNWSLGSPDSNPGLFLPEKDERCHRWALASANDFTRWCLPFVRRMPIQYLNAAIVCHVFASAMKYTLTLKDFWYHHTLASTDLPPISCIHGQKGMSATPITRAEAEESLQHLRATVNDYLAVMDFLRDYISFAKSLGDLVRAQLQTCNAASLLG</sequence>
<dbReference type="InterPro" id="IPR050987">
    <property type="entry name" value="AtrR-like"/>
</dbReference>
<dbReference type="PANTHER" id="PTHR46910">
    <property type="entry name" value="TRANSCRIPTION FACTOR PDR1"/>
    <property type="match status" value="1"/>
</dbReference>
<dbReference type="SUPFAM" id="SSF57701">
    <property type="entry name" value="Zn2/Cys6 DNA-binding domain"/>
    <property type="match status" value="1"/>
</dbReference>
<evidence type="ECO:0000313" key="8">
    <source>
        <dbReference type="Proteomes" id="UP001151582"/>
    </source>
</evidence>
<protein>
    <recommendedName>
        <fullName evidence="6">Zn(2)-C6 fungal-type domain-containing protein</fullName>
    </recommendedName>
</protein>
<dbReference type="GO" id="GO:0000981">
    <property type="term" value="F:DNA-binding transcription factor activity, RNA polymerase II-specific"/>
    <property type="evidence" value="ECO:0007669"/>
    <property type="project" value="InterPro"/>
</dbReference>
<evidence type="ECO:0000256" key="3">
    <source>
        <dbReference type="ARBA" id="ARBA00023125"/>
    </source>
</evidence>
<feature type="domain" description="Zn(2)-C6 fungal-type" evidence="6">
    <location>
        <begin position="29"/>
        <end position="58"/>
    </location>
</feature>
<accession>A0A9W8EEK2</accession>
<dbReference type="CDD" id="cd00067">
    <property type="entry name" value="GAL4"/>
    <property type="match status" value="1"/>
</dbReference>
<evidence type="ECO:0000256" key="1">
    <source>
        <dbReference type="ARBA" id="ARBA00004123"/>
    </source>
</evidence>
<evidence type="ECO:0000256" key="2">
    <source>
        <dbReference type="ARBA" id="ARBA00022723"/>
    </source>
</evidence>
<dbReference type="PROSITE" id="PS50048">
    <property type="entry name" value="ZN2_CY6_FUNGAL_2"/>
    <property type="match status" value="1"/>
</dbReference>
<dbReference type="OrthoDB" id="3014581at2759"/>
<evidence type="ECO:0000259" key="6">
    <source>
        <dbReference type="PROSITE" id="PS50048"/>
    </source>
</evidence>
<dbReference type="InterPro" id="IPR036864">
    <property type="entry name" value="Zn2-C6_fun-type_DNA-bd_sf"/>
</dbReference>
<feature type="region of interest" description="Disordered" evidence="5">
    <location>
        <begin position="67"/>
        <end position="161"/>
    </location>
</feature>
<comment type="subcellular location">
    <subcellularLocation>
        <location evidence="1">Nucleus</location>
    </subcellularLocation>
</comment>
<dbReference type="PANTHER" id="PTHR46910:SF3">
    <property type="entry name" value="HALOTOLERANCE PROTEIN 9-RELATED"/>
    <property type="match status" value="1"/>
</dbReference>
<dbReference type="InterPro" id="IPR001138">
    <property type="entry name" value="Zn2Cys6_DnaBD"/>
</dbReference>
<dbReference type="Gene3D" id="4.10.240.10">
    <property type="entry name" value="Zn(2)-C6 fungal-type DNA-binding domain"/>
    <property type="match status" value="1"/>
</dbReference>
<dbReference type="CDD" id="cd12148">
    <property type="entry name" value="fungal_TF_MHR"/>
    <property type="match status" value="1"/>
</dbReference>
<organism evidence="7 8">
    <name type="scientific">Dimargaris verticillata</name>
    <dbReference type="NCBI Taxonomy" id="2761393"/>
    <lineage>
        <taxon>Eukaryota</taxon>
        <taxon>Fungi</taxon>
        <taxon>Fungi incertae sedis</taxon>
        <taxon>Zoopagomycota</taxon>
        <taxon>Kickxellomycotina</taxon>
        <taxon>Dimargaritomycetes</taxon>
        <taxon>Dimargaritales</taxon>
        <taxon>Dimargaritaceae</taxon>
        <taxon>Dimargaris</taxon>
    </lineage>
</organism>
<dbReference type="EMBL" id="JANBQB010000017">
    <property type="protein sequence ID" value="KAJ1984523.1"/>
    <property type="molecule type" value="Genomic_DNA"/>
</dbReference>
<feature type="compositionally biased region" description="Low complexity" evidence="5">
    <location>
        <begin position="105"/>
        <end position="121"/>
    </location>
</feature>
<evidence type="ECO:0000313" key="7">
    <source>
        <dbReference type="EMBL" id="KAJ1984523.1"/>
    </source>
</evidence>
<dbReference type="Pfam" id="PF00172">
    <property type="entry name" value="Zn_clus"/>
    <property type="match status" value="1"/>
</dbReference>
<proteinExistence type="predicted"/>
<dbReference type="GO" id="GO:0003677">
    <property type="term" value="F:DNA binding"/>
    <property type="evidence" value="ECO:0007669"/>
    <property type="project" value="UniProtKB-KW"/>
</dbReference>